<dbReference type="InterPro" id="IPR046357">
    <property type="entry name" value="PPIase_dom_sf"/>
</dbReference>
<feature type="transmembrane region" description="Helical" evidence="11">
    <location>
        <begin position="12"/>
        <end position="31"/>
    </location>
</feature>
<evidence type="ECO:0000256" key="4">
    <source>
        <dbReference type="ARBA" id="ARBA00022692"/>
    </source>
</evidence>
<dbReference type="GO" id="GO:0005886">
    <property type="term" value="C:plasma membrane"/>
    <property type="evidence" value="ECO:0007669"/>
    <property type="project" value="UniProtKB-SubCell"/>
</dbReference>
<evidence type="ECO:0000313" key="13">
    <source>
        <dbReference type="EMBL" id="MDF2953931.1"/>
    </source>
</evidence>
<keyword evidence="3" id="KW-0997">Cell inner membrane</keyword>
<evidence type="ECO:0000256" key="1">
    <source>
        <dbReference type="ARBA" id="ARBA00004382"/>
    </source>
</evidence>
<keyword evidence="13" id="KW-0413">Isomerase</keyword>
<dbReference type="InterPro" id="IPR027304">
    <property type="entry name" value="Trigger_fact/SurA_dom_sf"/>
</dbReference>
<dbReference type="Pfam" id="PF13624">
    <property type="entry name" value="SurA_N_3"/>
    <property type="match status" value="1"/>
</dbReference>
<organism evidence="13 14">
    <name type="scientific">Candidatus Thermodesulfobacterium syntrophicum</name>
    <dbReference type="NCBI Taxonomy" id="3060442"/>
    <lineage>
        <taxon>Bacteria</taxon>
        <taxon>Pseudomonadati</taxon>
        <taxon>Thermodesulfobacteriota</taxon>
        <taxon>Thermodesulfobacteria</taxon>
        <taxon>Thermodesulfobacteriales</taxon>
        <taxon>Thermodesulfobacteriaceae</taxon>
        <taxon>Thermodesulfobacterium</taxon>
    </lineage>
</organism>
<dbReference type="PANTHER" id="PTHR47529">
    <property type="entry name" value="PEPTIDYL-PROLYL CIS-TRANS ISOMERASE D"/>
    <property type="match status" value="1"/>
</dbReference>
<keyword evidence="5 11" id="KW-1133">Transmembrane helix</keyword>
<evidence type="ECO:0000256" key="5">
    <source>
        <dbReference type="ARBA" id="ARBA00022989"/>
    </source>
</evidence>
<dbReference type="AlphaFoldDB" id="A0AAE3P6C4"/>
<proteinExistence type="inferred from homology"/>
<evidence type="ECO:0000313" key="14">
    <source>
        <dbReference type="Proteomes" id="UP001144110"/>
    </source>
</evidence>
<evidence type="ECO:0000256" key="10">
    <source>
        <dbReference type="ARBA" id="ARBA00042775"/>
    </source>
</evidence>
<reference evidence="13" key="1">
    <citation type="submission" date="2022-11" db="EMBL/GenBank/DDBJ databases">
        <title>Candidatus Alkanophaga archaea from heated hydrothermal vent sediment oxidize petroleum alkanes.</title>
        <authorList>
            <person name="Zehnle H."/>
            <person name="Laso-Perez R."/>
            <person name="Lipp J."/>
            <person name="Teske A."/>
            <person name="Wegener G."/>
        </authorList>
    </citation>
    <scope>NUCLEOTIDE SEQUENCE</scope>
    <source>
        <strain evidence="13">MCA70</strain>
    </source>
</reference>
<evidence type="ECO:0000256" key="7">
    <source>
        <dbReference type="ARBA" id="ARBA00023186"/>
    </source>
</evidence>
<dbReference type="EMBL" id="JAPHEG010000005">
    <property type="protein sequence ID" value="MDF2953931.1"/>
    <property type="molecule type" value="Genomic_DNA"/>
</dbReference>
<dbReference type="Gene3D" id="3.10.50.40">
    <property type="match status" value="2"/>
</dbReference>
<dbReference type="PANTHER" id="PTHR47529:SF1">
    <property type="entry name" value="PERIPLASMIC CHAPERONE PPID"/>
    <property type="match status" value="1"/>
</dbReference>
<sequence>MLRFLRKGATSLYVKLFLVIIVVVFVFWGIGNFASGRKNLVAKVNGIPITLKEFYEYYNFQVSRLKQTFGEISAKDLAKLKLKEQVLEDLIRIKLLEKQAEKFKIKITPVEITYAISQISSFQENGKFSVQKYQYILRELGISPEFFEKLIKSDLIYQRLKLLLTTPVLISEEEIKEYLKYNKQILEILETDLPLKGCIKKVVFSEKDLENYYLVHRDMYKEEEKVKLVYLFFPYKGKAEISEKEIKEYYEKNIERFRIPLRVKLKRIFIPGNHPEAFKKAQTIKSRLKSLSDFSKFGATESNWFEESAFPEVIRDIIKTSHPKEIIGPIKVTSGYLILGIEDIQPERILKLDEVRAEIRKFLEKEKLVKKVKEKVDKIYTEVVKANGLSIWAKENNIKLKETKWLTRKELSRKFNNFKLAQNIFNAPKGDFFSPVETLEGILLIELKDKKPERTLSFKEVKQKVKKDFLNDKGKEICERKAQQLIKKLKNKNLKENILILKKYNTKEFRIKRYELSQNFSPAIYQKLINVGKKGLIEKPFWDGKVLKIFYIKNIIPFEGKIEEREISEIALKFLKEKREIWFNTWYQLLRKKAKVKIYPVFERL</sequence>
<dbReference type="SUPFAM" id="SSF54534">
    <property type="entry name" value="FKBP-like"/>
    <property type="match status" value="1"/>
</dbReference>
<evidence type="ECO:0000256" key="8">
    <source>
        <dbReference type="ARBA" id="ARBA00038408"/>
    </source>
</evidence>
<name>A0AAE3P6C4_9BACT</name>
<keyword evidence="7" id="KW-0143">Chaperone</keyword>
<keyword evidence="4 11" id="KW-0812">Transmembrane</keyword>
<evidence type="ECO:0000256" key="11">
    <source>
        <dbReference type="SAM" id="Phobius"/>
    </source>
</evidence>
<evidence type="ECO:0000256" key="3">
    <source>
        <dbReference type="ARBA" id="ARBA00022519"/>
    </source>
</evidence>
<feature type="domain" description="PpiC" evidence="12">
    <location>
        <begin position="241"/>
        <end position="356"/>
    </location>
</feature>
<dbReference type="Pfam" id="PF13145">
    <property type="entry name" value="Rotamase_2"/>
    <property type="match status" value="2"/>
</dbReference>
<dbReference type="Proteomes" id="UP001144110">
    <property type="component" value="Unassembled WGS sequence"/>
</dbReference>
<feature type="domain" description="PpiC" evidence="12">
    <location>
        <begin position="389"/>
        <end position="463"/>
    </location>
</feature>
<comment type="subcellular location">
    <subcellularLocation>
        <location evidence="1">Cell inner membrane</location>
        <topology evidence="1">Single-pass type II membrane protein</topology>
        <orientation evidence="1">Periplasmic side</orientation>
    </subcellularLocation>
</comment>
<dbReference type="InterPro" id="IPR052029">
    <property type="entry name" value="PpiD_chaperone"/>
</dbReference>
<dbReference type="Gene3D" id="1.10.4030.10">
    <property type="entry name" value="Porin chaperone SurA, peptide-binding domain"/>
    <property type="match status" value="1"/>
</dbReference>
<accession>A0AAE3P6C4</accession>
<keyword evidence="6 11" id="KW-0472">Membrane</keyword>
<gene>
    <name evidence="13" type="ORF">OD816_001176</name>
</gene>
<evidence type="ECO:0000256" key="9">
    <source>
        <dbReference type="ARBA" id="ARBA00040743"/>
    </source>
</evidence>
<comment type="caution">
    <text evidence="13">The sequence shown here is derived from an EMBL/GenBank/DDBJ whole genome shotgun (WGS) entry which is preliminary data.</text>
</comment>
<keyword evidence="2" id="KW-1003">Cell membrane</keyword>
<evidence type="ECO:0000256" key="2">
    <source>
        <dbReference type="ARBA" id="ARBA00022475"/>
    </source>
</evidence>
<protein>
    <recommendedName>
        <fullName evidence="9">Periplasmic chaperone PpiD</fullName>
    </recommendedName>
    <alternativeName>
        <fullName evidence="10">Periplasmic folding chaperone</fullName>
    </alternativeName>
</protein>
<dbReference type="SUPFAM" id="SSF109998">
    <property type="entry name" value="Triger factor/SurA peptide-binding domain-like"/>
    <property type="match status" value="1"/>
</dbReference>
<dbReference type="GO" id="GO:0003755">
    <property type="term" value="F:peptidyl-prolyl cis-trans isomerase activity"/>
    <property type="evidence" value="ECO:0007669"/>
    <property type="project" value="InterPro"/>
</dbReference>
<dbReference type="InterPro" id="IPR000297">
    <property type="entry name" value="PPIase_PpiC"/>
</dbReference>
<comment type="similarity">
    <text evidence="8">Belongs to the PpiD chaperone family.</text>
</comment>
<evidence type="ECO:0000256" key="6">
    <source>
        <dbReference type="ARBA" id="ARBA00023136"/>
    </source>
</evidence>
<evidence type="ECO:0000259" key="12">
    <source>
        <dbReference type="Pfam" id="PF13145"/>
    </source>
</evidence>